<evidence type="ECO:0000259" key="6">
    <source>
        <dbReference type="PROSITE" id="PS50835"/>
    </source>
</evidence>
<feature type="domain" description="Ig-like" evidence="6">
    <location>
        <begin position="827"/>
        <end position="894"/>
    </location>
</feature>
<feature type="domain" description="Ig-like" evidence="6">
    <location>
        <begin position="729"/>
        <end position="808"/>
    </location>
</feature>
<feature type="chain" id="PRO_5018772147" evidence="5">
    <location>
        <begin position="21"/>
        <end position="991"/>
    </location>
</feature>
<proteinExistence type="predicted"/>
<dbReference type="Proteomes" id="UP000264820">
    <property type="component" value="Unplaced"/>
</dbReference>
<feature type="domain" description="Ig-like" evidence="6">
    <location>
        <begin position="460"/>
        <end position="548"/>
    </location>
</feature>
<dbReference type="AlphaFoldDB" id="A0A3Q2Y7Z2"/>
<keyword evidence="2" id="KW-1015">Disulfide bond</keyword>
<dbReference type="InterPro" id="IPR013783">
    <property type="entry name" value="Ig-like_fold"/>
</dbReference>
<keyword evidence="8" id="KW-1185">Reference proteome</keyword>
<keyword evidence="3" id="KW-0325">Glycoprotein</keyword>
<keyword evidence="4" id="KW-0393">Immunoglobulin domain</keyword>
<sequence>HWVRFFFSLVQMCPPGLTAGFGVLPNGPLTAAVGGSVRFDTEVAPTETPFHTVIWTFVSGGKETPVVTATSQNKTSDGYQGRITLFIQTGSLELRKLALNDSGEYRLAIVTADGNSITGTTTLETLVPVSNVSLTASSTDLVEFNSTVRLSCSSLGSSISFRWMNDSAEILPSDRVQLSDKGATLTVAPVTRYDQRSFRCHVANVVSESSSNSVLLSVSYGPDDAHLDISPQQDYIEEGTNVVLSCSSDSRPAALFTWFVDGKDLSILASNLSLMNIRLHQSGNYSCRSFNAKTLRHKDSRISSTFVTQSTDHPIEGAALDVTCDGAGSIFFRQWKKGGSTLVPDERVTLRDKNRTLSFRAVVRSDSATYSCQISNPINEEEVAFSVLVNFGPDPVQITGPSQIQVKQTLTLTCSAASVPSATYTWTRLNHTAALHNESTHSGDYRCHLYNSVTSRFSTPITAVMVNHTGGVAVAEEPFTLNCHVSGEADLIQWLKNGHLVSADNTTVFDAENRTLTLSPAQPADAGQYQCQASNAVSNMTSIPYTLEVYYGPNTPMITAPSLALIGKHVLLNCSSSSHPPSVYKWSLNGTQVANTAEYLTGPLAFNMSGMYTCMAFNNVTGRNSTATHMLTVLAPVSMASITAAGAHPILNQMFSLTCETVGSVETITWMHHGAPLYPDGNTSLSLNNATLTFDPVLMSHNGNYTCEASNPLSGLTSENYALNVIHGPGVPNVTSPIVTVEGSSATLNCSALSYPASQYTWFFNGTPVANTSAYLASALSTNMSGTYTCMARNTITGDNSSADTVLTVLEKIKHVHIEVPVHPPVEGYSYMMTCNVSGPAYQVLWLKNGEPLITDARVVMSMDNRTVTLNELHRNDSGQYHCWAINPAQQLASPPHLLLVNYGPLSVAILGPDLSTSDLTISITCVADSRPQSEYEWFLNDVPSSVIGVGSIIQIPLLVSNYTCKATNPVTNVTMSHTKSLNPFGEYDSC</sequence>
<accession>A0A3Q2Y7Z2</accession>
<dbReference type="InterPro" id="IPR036179">
    <property type="entry name" value="Ig-like_dom_sf"/>
</dbReference>
<evidence type="ECO:0000256" key="5">
    <source>
        <dbReference type="SAM" id="SignalP"/>
    </source>
</evidence>
<dbReference type="Gene3D" id="2.60.40.10">
    <property type="entry name" value="Immunoglobulins"/>
    <property type="match status" value="11"/>
</dbReference>
<reference evidence="7" key="2">
    <citation type="submission" date="2025-09" db="UniProtKB">
        <authorList>
            <consortium name="Ensembl"/>
        </authorList>
    </citation>
    <scope>IDENTIFICATION</scope>
</reference>
<dbReference type="InterPro" id="IPR007110">
    <property type="entry name" value="Ig-like_dom"/>
</dbReference>
<dbReference type="Pfam" id="PF13895">
    <property type="entry name" value="Ig_2"/>
    <property type="match status" value="2"/>
</dbReference>
<feature type="domain" description="Ig-like" evidence="6">
    <location>
        <begin position="553"/>
        <end position="632"/>
    </location>
</feature>
<feature type="domain" description="Ig-like" evidence="6">
    <location>
        <begin position="393"/>
        <end position="458"/>
    </location>
</feature>
<keyword evidence="1 5" id="KW-0732">Signal</keyword>
<name>A0A3Q2Y7Z2_HIPCM</name>
<feature type="signal peptide" evidence="5">
    <location>
        <begin position="1"/>
        <end position="20"/>
    </location>
</feature>
<dbReference type="GeneTree" id="ENSGT01100000263479"/>
<feature type="domain" description="Ig-like" evidence="6">
    <location>
        <begin position="222"/>
        <end position="303"/>
    </location>
</feature>
<protein>
    <submittedName>
        <fullName evidence="7">Carcinoembryonic antigen-related cell adhesion molecule 20-like</fullName>
    </submittedName>
</protein>
<dbReference type="InterPro" id="IPR003599">
    <property type="entry name" value="Ig_sub"/>
</dbReference>
<feature type="domain" description="Ig-like" evidence="6">
    <location>
        <begin position="896"/>
        <end position="983"/>
    </location>
</feature>
<dbReference type="Ensembl" id="ENSHCOT00000015315.1">
    <property type="protein sequence ID" value="ENSHCOP00000009241.1"/>
    <property type="gene ID" value="ENSHCOG00000011667.1"/>
</dbReference>
<dbReference type="CDD" id="cd00096">
    <property type="entry name" value="Ig"/>
    <property type="match status" value="2"/>
</dbReference>
<dbReference type="PROSITE" id="PS50835">
    <property type="entry name" value="IG_LIKE"/>
    <property type="match status" value="10"/>
</dbReference>
<dbReference type="SMART" id="SM00408">
    <property type="entry name" value="IGc2"/>
    <property type="match status" value="10"/>
</dbReference>
<feature type="domain" description="Ig-like" evidence="6">
    <location>
        <begin position="128"/>
        <end position="217"/>
    </location>
</feature>
<evidence type="ECO:0000313" key="8">
    <source>
        <dbReference type="Proteomes" id="UP000264820"/>
    </source>
</evidence>
<evidence type="ECO:0000256" key="1">
    <source>
        <dbReference type="ARBA" id="ARBA00022729"/>
    </source>
</evidence>
<evidence type="ECO:0000256" key="4">
    <source>
        <dbReference type="ARBA" id="ARBA00023319"/>
    </source>
</evidence>
<dbReference type="InterPro" id="IPR003598">
    <property type="entry name" value="Ig_sub2"/>
</dbReference>
<dbReference type="PANTHER" id="PTHR44337">
    <property type="entry name" value="CARCINOEMBRYONIC ANTIGEN-RELATED CELL ADHESION MOLECULE 8"/>
    <property type="match status" value="1"/>
</dbReference>
<evidence type="ECO:0000256" key="3">
    <source>
        <dbReference type="ARBA" id="ARBA00023180"/>
    </source>
</evidence>
<evidence type="ECO:0000313" key="7">
    <source>
        <dbReference type="Ensembl" id="ENSHCOP00000009241.1"/>
    </source>
</evidence>
<dbReference type="SMART" id="SM00409">
    <property type="entry name" value="IG"/>
    <property type="match status" value="10"/>
</dbReference>
<dbReference type="InterPro" id="IPR013106">
    <property type="entry name" value="Ig_V-set"/>
</dbReference>
<dbReference type="Pfam" id="PF07679">
    <property type="entry name" value="I-set"/>
    <property type="match status" value="3"/>
</dbReference>
<feature type="domain" description="Ig-like" evidence="6">
    <location>
        <begin position="316"/>
        <end position="384"/>
    </location>
</feature>
<evidence type="ECO:0000256" key="2">
    <source>
        <dbReference type="ARBA" id="ARBA00023157"/>
    </source>
</evidence>
<dbReference type="SUPFAM" id="SSF48726">
    <property type="entry name" value="Immunoglobulin"/>
    <property type="match status" value="8"/>
</dbReference>
<dbReference type="InterPro" id="IPR013098">
    <property type="entry name" value="Ig_I-set"/>
</dbReference>
<feature type="domain" description="Ig-like" evidence="6">
    <location>
        <begin position="636"/>
        <end position="724"/>
    </location>
</feature>
<dbReference type="InterPro" id="IPR052598">
    <property type="entry name" value="IgSF_CEA-related"/>
</dbReference>
<dbReference type="STRING" id="109280.ENSHCOP00000009241"/>
<dbReference type="PANTHER" id="PTHR44337:SF20">
    <property type="entry name" value="CARCINOEMBRYONIC ANTIGEN-RELATED CELL ADHESION MOLECULE 5-RELATED"/>
    <property type="match status" value="1"/>
</dbReference>
<dbReference type="Pfam" id="PF07686">
    <property type="entry name" value="V-set"/>
    <property type="match status" value="1"/>
</dbReference>
<dbReference type="Pfam" id="PF13927">
    <property type="entry name" value="Ig_3"/>
    <property type="match status" value="3"/>
</dbReference>
<organism evidence="7 8">
    <name type="scientific">Hippocampus comes</name>
    <name type="common">Tiger tail seahorse</name>
    <dbReference type="NCBI Taxonomy" id="109280"/>
    <lineage>
        <taxon>Eukaryota</taxon>
        <taxon>Metazoa</taxon>
        <taxon>Chordata</taxon>
        <taxon>Craniata</taxon>
        <taxon>Vertebrata</taxon>
        <taxon>Euteleostomi</taxon>
        <taxon>Actinopterygii</taxon>
        <taxon>Neopterygii</taxon>
        <taxon>Teleostei</taxon>
        <taxon>Neoteleostei</taxon>
        <taxon>Acanthomorphata</taxon>
        <taxon>Syngnathiaria</taxon>
        <taxon>Syngnathiformes</taxon>
        <taxon>Syngnathoidei</taxon>
        <taxon>Syngnathidae</taxon>
        <taxon>Hippocampus</taxon>
    </lineage>
</organism>
<reference evidence="7" key="1">
    <citation type="submission" date="2025-08" db="UniProtKB">
        <authorList>
            <consortium name="Ensembl"/>
        </authorList>
    </citation>
    <scope>IDENTIFICATION</scope>
</reference>